<reference evidence="1 2" key="1">
    <citation type="submission" date="2017-05" db="EMBL/GenBank/DDBJ databases">
        <title>Streptomyces alboflavus Genome sequencing and assembly.</title>
        <authorList>
            <person name="Wang Y."/>
            <person name="Du B."/>
            <person name="Ding Y."/>
            <person name="Liu H."/>
            <person name="Hou Q."/>
            <person name="Liu K."/>
            <person name="Wang C."/>
            <person name="Yao L."/>
        </authorList>
    </citation>
    <scope>NUCLEOTIDE SEQUENCE [LARGE SCALE GENOMIC DNA]</scope>
    <source>
        <strain evidence="1 2">MDJK44</strain>
    </source>
</reference>
<dbReference type="RefSeq" id="WP_087886640.1">
    <property type="nucleotide sequence ID" value="NZ_CP021748.1"/>
</dbReference>
<evidence type="ECO:0000313" key="2">
    <source>
        <dbReference type="Proteomes" id="UP000195880"/>
    </source>
</evidence>
<accession>A0A1Z1WNC2</accession>
<gene>
    <name evidence="1" type="ORF">SMD44_07398</name>
</gene>
<dbReference type="EMBL" id="CP021748">
    <property type="protein sequence ID" value="ARX87913.1"/>
    <property type="molecule type" value="Genomic_DNA"/>
</dbReference>
<dbReference type="AlphaFoldDB" id="A0A1Z1WNC2"/>
<name>A0A1Z1WNC2_9ACTN</name>
<organism evidence="1 2">
    <name type="scientific">Streptomyces alboflavus</name>
    <dbReference type="NCBI Taxonomy" id="67267"/>
    <lineage>
        <taxon>Bacteria</taxon>
        <taxon>Bacillati</taxon>
        <taxon>Actinomycetota</taxon>
        <taxon>Actinomycetes</taxon>
        <taxon>Kitasatosporales</taxon>
        <taxon>Streptomycetaceae</taxon>
        <taxon>Streptomyces</taxon>
    </lineage>
</organism>
<keyword evidence="2" id="KW-1185">Reference proteome</keyword>
<dbReference type="KEGG" id="salf:SMD44_07398"/>
<sequence length="72" mass="7843">MENENDFAEIMLDMTGELKDFVVEEFKRVTVKRVEAVGAIAQSARAAGLSPTVVDEISSDVWSLLYGGYDGA</sequence>
<protein>
    <submittedName>
        <fullName evidence="1">Uncharacterized protein</fullName>
    </submittedName>
</protein>
<dbReference type="Proteomes" id="UP000195880">
    <property type="component" value="Chromosome"/>
</dbReference>
<proteinExistence type="predicted"/>
<evidence type="ECO:0000313" key="1">
    <source>
        <dbReference type="EMBL" id="ARX87913.1"/>
    </source>
</evidence>